<sequence length="215" mass="23093">MFFITSIDLCMTDESYFCRTPGQKPLAHPFPAATTTLPLPPPPSHRYLHTPPTPLGLGLGSSPPSTSGASAAGASPMTASYRTSVAASASVPPPASPSFVISLSEVLCGHQKDILIVPTPFPFPPGDLFSTDTTRAWRGATEDKAGHRQEEATGAARRRALVGATEMAQWLGMYGAPNLDSPTPARFLVLFGVFFKLYVSYRRFGYRLQSGYAWL</sequence>
<feature type="region of interest" description="Disordered" evidence="1">
    <location>
        <begin position="50"/>
        <end position="75"/>
    </location>
</feature>
<reference evidence="2" key="2">
    <citation type="submission" date="2021-02" db="EMBL/GenBank/DDBJ databases">
        <authorList>
            <person name="Kimball J.A."/>
            <person name="Haas M.W."/>
            <person name="Macchietto M."/>
            <person name="Kono T."/>
            <person name="Duquette J."/>
            <person name="Shao M."/>
        </authorList>
    </citation>
    <scope>NUCLEOTIDE SEQUENCE</scope>
    <source>
        <tissue evidence="2">Fresh leaf tissue</tissue>
    </source>
</reference>
<organism evidence="2 3">
    <name type="scientific">Zizania palustris</name>
    <name type="common">Northern wild rice</name>
    <dbReference type="NCBI Taxonomy" id="103762"/>
    <lineage>
        <taxon>Eukaryota</taxon>
        <taxon>Viridiplantae</taxon>
        <taxon>Streptophyta</taxon>
        <taxon>Embryophyta</taxon>
        <taxon>Tracheophyta</taxon>
        <taxon>Spermatophyta</taxon>
        <taxon>Magnoliopsida</taxon>
        <taxon>Liliopsida</taxon>
        <taxon>Poales</taxon>
        <taxon>Poaceae</taxon>
        <taxon>BOP clade</taxon>
        <taxon>Oryzoideae</taxon>
        <taxon>Oryzeae</taxon>
        <taxon>Zizaniinae</taxon>
        <taxon>Zizania</taxon>
    </lineage>
</organism>
<name>A0A8J5R6W4_ZIZPA</name>
<evidence type="ECO:0000313" key="2">
    <source>
        <dbReference type="EMBL" id="KAG8052670.1"/>
    </source>
</evidence>
<protein>
    <submittedName>
        <fullName evidence="2">Uncharacterized protein</fullName>
    </submittedName>
</protein>
<dbReference type="AlphaFoldDB" id="A0A8J5R6W4"/>
<evidence type="ECO:0000313" key="3">
    <source>
        <dbReference type="Proteomes" id="UP000729402"/>
    </source>
</evidence>
<comment type="caution">
    <text evidence="2">The sequence shown here is derived from an EMBL/GenBank/DDBJ whole genome shotgun (WGS) entry which is preliminary data.</text>
</comment>
<keyword evidence="3" id="KW-1185">Reference proteome</keyword>
<gene>
    <name evidence="2" type="ORF">GUJ93_ZPchr0001g29771</name>
</gene>
<feature type="compositionally biased region" description="Low complexity" evidence="1">
    <location>
        <begin position="60"/>
        <end position="75"/>
    </location>
</feature>
<evidence type="ECO:0000256" key="1">
    <source>
        <dbReference type="SAM" id="MobiDB-lite"/>
    </source>
</evidence>
<reference evidence="2" key="1">
    <citation type="journal article" date="2021" name="bioRxiv">
        <title>Whole Genome Assembly and Annotation of Northern Wild Rice, Zizania palustris L., Supports a Whole Genome Duplication in the Zizania Genus.</title>
        <authorList>
            <person name="Haas M."/>
            <person name="Kono T."/>
            <person name="Macchietto M."/>
            <person name="Millas R."/>
            <person name="McGilp L."/>
            <person name="Shao M."/>
            <person name="Duquette J."/>
            <person name="Hirsch C.N."/>
            <person name="Kimball J."/>
        </authorList>
    </citation>
    <scope>NUCLEOTIDE SEQUENCE</scope>
    <source>
        <tissue evidence="2">Fresh leaf tissue</tissue>
    </source>
</reference>
<proteinExistence type="predicted"/>
<dbReference type="Proteomes" id="UP000729402">
    <property type="component" value="Unassembled WGS sequence"/>
</dbReference>
<accession>A0A8J5R6W4</accession>
<dbReference type="EMBL" id="JAAALK010000288">
    <property type="protein sequence ID" value="KAG8052670.1"/>
    <property type="molecule type" value="Genomic_DNA"/>
</dbReference>